<protein>
    <submittedName>
        <fullName evidence="2">Uncharacterized protein</fullName>
    </submittedName>
</protein>
<keyword evidence="1" id="KW-0472">Membrane</keyword>
<evidence type="ECO:0000313" key="2">
    <source>
        <dbReference type="EMBL" id="NME69170.1"/>
    </source>
</evidence>
<reference evidence="2 3" key="1">
    <citation type="submission" date="2020-04" db="EMBL/GenBank/DDBJ databases">
        <title>Flammeovirga sp. SR4, a novel species isolated from seawater.</title>
        <authorList>
            <person name="Wang X."/>
        </authorList>
    </citation>
    <scope>NUCLEOTIDE SEQUENCE [LARGE SCALE GENOMIC DNA]</scope>
    <source>
        <strain evidence="2 3">ATCC 23126</strain>
    </source>
</reference>
<keyword evidence="1" id="KW-1133">Transmembrane helix</keyword>
<accession>A0A7X9RUX0</accession>
<feature type="transmembrane region" description="Helical" evidence="1">
    <location>
        <begin position="12"/>
        <end position="31"/>
    </location>
</feature>
<keyword evidence="1" id="KW-0812">Transmembrane</keyword>
<name>A0A7X9RUX0_9BACT</name>
<dbReference type="AlphaFoldDB" id="A0A7X9RUX0"/>
<keyword evidence="3" id="KW-1185">Reference proteome</keyword>
<organism evidence="2 3">
    <name type="scientific">Flammeovirga aprica JL-4</name>
    <dbReference type="NCBI Taxonomy" id="694437"/>
    <lineage>
        <taxon>Bacteria</taxon>
        <taxon>Pseudomonadati</taxon>
        <taxon>Bacteroidota</taxon>
        <taxon>Cytophagia</taxon>
        <taxon>Cytophagales</taxon>
        <taxon>Flammeovirgaceae</taxon>
        <taxon>Flammeovirga</taxon>
    </lineage>
</organism>
<evidence type="ECO:0000256" key="1">
    <source>
        <dbReference type="SAM" id="Phobius"/>
    </source>
</evidence>
<evidence type="ECO:0000313" key="3">
    <source>
        <dbReference type="Proteomes" id="UP000576082"/>
    </source>
</evidence>
<comment type="caution">
    <text evidence="2">The sequence shown here is derived from an EMBL/GenBank/DDBJ whole genome shotgun (WGS) entry which is preliminary data.</text>
</comment>
<dbReference type="EMBL" id="JABANE010000036">
    <property type="protein sequence ID" value="NME69170.1"/>
    <property type="molecule type" value="Genomic_DNA"/>
</dbReference>
<dbReference type="Proteomes" id="UP000576082">
    <property type="component" value="Unassembled WGS sequence"/>
</dbReference>
<gene>
    <name evidence="2" type="ORF">HHU12_14435</name>
</gene>
<sequence length="127" mass="14583">MASKNNHKKYFKVIFAIPILLVAILSIDQYLSPKLYTVGVISDILPSRGTKTLVIKILYSDKESIHFNSYPMDDDIKKGEFRIVEFVINDDNEIKYARIIFSDKLYGHSGYGKVWKSIEEITSSSQE</sequence>
<proteinExistence type="predicted"/>
<dbReference type="RefSeq" id="WP_169657455.1">
    <property type="nucleotide sequence ID" value="NZ_JABANE010000036.1"/>
</dbReference>